<dbReference type="HOGENOM" id="CLU_2569786_0_0_6"/>
<dbReference type="KEGG" id="mme:Marme_2784"/>
<sequence length="81" mass="9213">MTLDDLTVNFSHLKREEVLSGWEWLIGDKKLPILLAASGDAFLQNVENRGIYWLDVGVGELNKVAEDRLHKTPIRFDGAYI</sequence>
<proteinExistence type="predicted"/>
<reference evidence="1 2" key="1">
    <citation type="journal article" date="2012" name="Stand. Genomic Sci.">
        <title>Complete genome sequence of the melanogenic marine bacterium Marinomonas mediterranea type strain (MMB-1(T)).</title>
        <authorList>
            <person name="Lucas-Elio P."/>
            <person name="Goodwin L."/>
            <person name="Woyke T."/>
            <person name="Pitluck S."/>
            <person name="Nolan M."/>
            <person name="Kyrpides N.C."/>
            <person name="Detter J.C."/>
            <person name="Copeland A."/>
            <person name="Teshima H."/>
            <person name="Bruce D."/>
            <person name="Detter C."/>
            <person name="Tapia R."/>
            <person name="Han S."/>
            <person name="Land M.L."/>
            <person name="Ivanova N."/>
            <person name="Mikhailova N."/>
            <person name="Johnston A.W."/>
            <person name="Sanchez-Amat A."/>
        </authorList>
    </citation>
    <scope>NUCLEOTIDE SEQUENCE [LARGE SCALE GENOMIC DNA]</scope>
    <source>
        <strain evidence="2">ATCC 700492 / JCM 21426 / NBRC 103028 / MMB-1</strain>
    </source>
</reference>
<gene>
    <name evidence="1" type="ordered locus">Marme_2784</name>
</gene>
<dbReference type="OrthoDB" id="8683979at2"/>
<keyword evidence="2" id="KW-1185">Reference proteome</keyword>
<dbReference type="Proteomes" id="UP000001062">
    <property type="component" value="Chromosome"/>
</dbReference>
<dbReference type="RefSeq" id="WP_013661913.1">
    <property type="nucleotide sequence ID" value="NC_015276.1"/>
</dbReference>
<dbReference type="EMBL" id="CP002583">
    <property type="protein sequence ID" value="ADZ92010.1"/>
    <property type="molecule type" value="Genomic_DNA"/>
</dbReference>
<organism evidence="1 2">
    <name type="scientific">Marinomonas mediterranea (strain ATCC 700492 / JCM 21426 / NBRC 103028 / MMB-1)</name>
    <dbReference type="NCBI Taxonomy" id="717774"/>
    <lineage>
        <taxon>Bacteria</taxon>
        <taxon>Pseudomonadati</taxon>
        <taxon>Pseudomonadota</taxon>
        <taxon>Gammaproteobacteria</taxon>
        <taxon>Oceanospirillales</taxon>
        <taxon>Oceanospirillaceae</taxon>
        <taxon>Marinomonas</taxon>
    </lineage>
</organism>
<evidence type="ECO:0000313" key="2">
    <source>
        <dbReference type="Proteomes" id="UP000001062"/>
    </source>
</evidence>
<evidence type="ECO:0000313" key="1">
    <source>
        <dbReference type="EMBL" id="ADZ92010.1"/>
    </source>
</evidence>
<dbReference type="PATRIC" id="fig|717774.3.peg.2867"/>
<protein>
    <submittedName>
        <fullName evidence="1">Uncharacterized protein</fullName>
    </submittedName>
</protein>
<dbReference type="AlphaFoldDB" id="F2JZ32"/>
<name>F2JZ32_MARM1</name>
<accession>F2JZ32</accession>
<dbReference type="eggNOG" id="COG5620">
    <property type="taxonomic scope" value="Bacteria"/>
</dbReference>